<evidence type="ECO:0000313" key="2">
    <source>
        <dbReference type="EMBL" id="KRN95549.1"/>
    </source>
</evidence>
<dbReference type="InterPro" id="IPR036515">
    <property type="entry name" value="Transposase_17_sf"/>
</dbReference>
<dbReference type="Gene3D" id="3.30.70.1290">
    <property type="entry name" value="Transposase IS200-like"/>
    <property type="match status" value="1"/>
</dbReference>
<dbReference type="GO" id="GO:0003677">
    <property type="term" value="F:DNA binding"/>
    <property type="evidence" value="ECO:0007669"/>
    <property type="project" value="InterPro"/>
</dbReference>
<dbReference type="GO" id="GO:0006313">
    <property type="term" value="P:DNA transposition"/>
    <property type="evidence" value="ECO:0007669"/>
    <property type="project" value="InterPro"/>
</dbReference>
<dbReference type="SUPFAM" id="SSF143422">
    <property type="entry name" value="Transposase IS200-like"/>
    <property type="match status" value="1"/>
</dbReference>
<evidence type="ECO:0000313" key="3">
    <source>
        <dbReference type="Proteomes" id="UP000051886"/>
    </source>
</evidence>
<gene>
    <name evidence="2" type="ORF">IV66_GL000992</name>
</gene>
<feature type="domain" description="Transposase IS200-like" evidence="1">
    <location>
        <begin position="2"/>
        <end position="81"/>
    </location>
</feature>
<dbReference type="Pfam" id="PF01797">
    <property type="entry name" value="Y1_Tnp"/>
    <property type="match status" value="1"/>
</dbReference>
<dbReference type="PATRIC" id="fig|449659.4.peg.999"/>
<dbReference type="InterPro" id="IPR002686">
    <property type="entry name" value="Transposase_17"/>
</dbReference>
<dbReference type="NCBIfam" id="NF033573">
    <property type="entry name" value="transpos_IS200"/>
    <property type="match status" value="1"/>
</dbReference>
<dbReference type="EMBL" id="JQCN01000070">
    <property type="protein sequence ID" value="KRN95549.1"/>
    <property type="molecule type" value="Genomic_DNA"/>
</dbReference>
<sequence>MIEKLAVMPDHVHLLLSFPPSKTPTSAIKALKGQNAQLFLANHPEIRKKQYRDGLLWSTSYYMSTLGDMRQGIVEKYLENQRYNAKK</sequence>
<evidence type="ECO:0000259" key="1">
    <source>
        <dbReference type="SMART" id="SM01321"/>
    </source>
</evidence>
<dbReference type="SMART" id="SM01321">
    <property type="entry name" value="Y1_Tnp"/>
    <property type="match status" value="1"/>
</dbReference>
<keyword evidence="3" id="KW-1185">Reference proteome</keyword>
<dbReference type="PANTHER" id="PTHR33360:SF2">
    <property type="entry name" value="TRANSPOSASE FOR INSERTION SEQUENCE ELEMENT IS200"/>
    <property type="match status" value="1"/>
</dbReference>
<dbReference type="Proteomes" id="UP000051886">
    <property type="component" value="Unassembled WGS sequence"/>
</dbReference>
<dbReference type="GO" id="GO:0004803">
    <property type="term" value="F:transposase activity"/>
    <property type="evidence" value="ECO:0007669"/>
    <property type="project" value="InterPro"/>
</dbReference>
<reference evidence="2 3" key="1">
    <citation type="journal article" date="2015" name="Genome Announc.">
        <title>Expanding the biotechnology potential of lactobacilli through comparative genomics of 213 strains and associated genera.</title>
        <authorList>
            <person name="Sun Z."/>
            <person name="Harris H.M."/>
            <person name="McCann A."/>
            <person name="Guo C."/>
            <person name="Argimon S."/>
            <person name="Zhang W."/>
            <person name="Yang X."/>
            <person name="Jeffery I.B."/>
            <person name="Cooney J.C."/>
            <person name="Kagawa T.F."/>
            <person name="Liu W."/>
            <person name="Song Y."/>
            <person name="Salvetti E."/>
            <person name="Wrobel A."/>
            <person name="Rasinkangas P."/>
            <person name="Parkhill J."/>
            <person name="Rea M.C."/>
            <person name="O'Sullivan O."/>
            <person name="Ritari J."/>
            <person name="Douillard F.P."/>
            <person name="Paul Ross R."/>
            <person name="Yang R."/>
            <person name="Briner A.E."/>
            <person name="Felis G.E."/>
            <person name="de Vos W.M."/>
            <person name="Barrangou R."/>
            <person name="Klaenhammer T.R."/>
            <person name="Caufield P.W."/>
            <person name="Cui Y."/>
            <person name="Zhang H."/>
            <person name="O'Toole P.W."/>
        </authorList>
    </citation>
    <scope>NUCLEOTIDE SEQUENCE [LARGE SCALE GENOMIC DNA]</scope>
    <source>
        <strain evidence="2 3">NBRC 103219</strain>
    </source>
</reference>
<protein>
    <recommendedName>
        <fullName evidence="1">Transposase IS200-like domain-containing protein</fullName>
    </recommendedName>
</protein>
<proteinExistence type="predicted"/>
<dbReference type="PANTHER" id="PTHR33360">
    <property type="entry name" value="TRANSPOSASE FOR INSERTION SEQUENCE ELEMENT IS200"/>
    <property type="match status" value="1"/>
</dbReference>
<dbReference type="AlphaFoldDB" id="A0A0R2LA18"/>
<name>A0A0R2LA18_9LACO</name>
<comment type="caution">
    <text evidence="2">The sequence shown here is derived from an EMBL/GenBank/DDBJ whole genome shotgun (WGS) entry which is preliminary data.</text>
</comment>
<accession>A0A0R2LA18</accession>
<organism evidence="2 3">
    <name type="scientific">Ligilactobacillus pobuzihii</name>
    <dbReference type="NCBI Taxonomy" id="449659"/>
    <lineage>
        <taxon>Bacteria</taxon>
        <taxon>Bacillati</taxon>
        <taxon>Bacillota</taxon>
        <taxon>Bacilli</taxon>
        <taxon>Lactobacillales</taxon>
        <taxon>Lactobacillaceae</taxon>
        <taxon>Ligilactobacillus</taxon>
    </lineage>
</organism>